<evidence type="ECO:0000256" key="2">
    <source>
        <dbReference type="SAM" id="MobiDB-lite"/>
    </source>
</evidence>
<dbReference type="eggNOG" id="ENOG502SKUI">
    <property type="taxonomic scope" value="Eukaryota"/>
</dbReference>
<dbReference type="AlphaFoldDB" id="G2QGR3"/>
<dbReference type="PANTHER" id="PTHR10039:SF16">
    <property type="entry name" value="GPI INOSITOL-DEACYLASE"/>
    <property type="match status" value="1"/>
</dbReference>
<dbReference type="KEGG" id="mtm:MYCTH_2110911"/>
<dbReference type="VEuPathDB" id="FungiDB:MYCTH_2110911"/>
<feature type="compositionally biased region" description="Low complexity" evidence="2">
    <location>
        <begin position="815"/>
        <end position="833"/>
    </location>
</feature>
<dbReference type="GeneID" id="11510220"/>
<dbReference type="InterPro" id="IPR007111">
    <property type="entry name" value="NACHT_NTPase"/>
</dbReference>
<dbReference type="InterPro" id="IPR056884">
    <property type="entry name" value="NPHP3-like_N"/>
</dbReference>
<dbReference type="InParanoid" id="G2QGR3"/>
<feature type="domain" description="NACHT" evidence="3">
    <location>
        <begin position="243"/>
        <end position="382"/>
    </location>
</feature>
<gene>
    <name evidence="4" type="ORF">MYCTH_2110911</name>
</gene>
<sequence length="872" mass="97381">MYNLYEILLSEVVVMEPISIASTFATLIGFSMQLYSACKDYVDAVRGACPNDIKLILVETSSLTASLKAAQDLLPASNGPEGDKEKLEESLKECRHCIEQLIKMVPKPMLKAEEKKLSKKEKVDLFLKILSWGPSKKETCATLLRSINMHKATIIFHLTAEISRDVKRIGQEVGSVRTSVQDMQDKLSANERAEICMWLEQVNPSRNHNSAGEVREKETCRWLSDSTEWRSWKDGSGSGSKLRLLWIHGVPGAGKTVLAHTMAEELASEARSDGHLGFAYYYCSYTRSRDETAPFLAWVVSQFCRQARFIPATLREQYERRLEPGIKDLYAHLEAVLNRFHRAYVVVDAVDESTKHENLVNVLCTLGSDARFAKLRLAVTSREMQDIKAAFQNRAIALPMANGGVKEDIRRYVESKLKERPYTRWNQQLRERAAHLVPSRAEGMFRYAACLLELLAKCGDPGAVSRELNQLPPTLDATYVRILEMIDHKSIDQCVRALALTMAAIEDAGPIRAENLVAGVTGGARESFTTIEDICNDCICLLGLSNDGTVELAHYTVREFLGSGRLPQHLRAFALPEEKARHMYHKTLMATAVKFSGTPNVRTMRQDDNGIPVEFGPYAVCQTRVAMFWHREELLSDPETRKMLIDLLNPYAACYPGLQLLGQDGHSDSAHYHLFEWLTRFNPHAEGAERTAAHLTMIASMRNPDLVTTFLGSIIGGDKQKAAALFSTEMQVLLPAQWAIFRKTGTYDQHPERVTVLSFYEQGRARGYHTDEVLKMLRHMLSSHQANKESRPGAGSGKRSSSHSTHAPRPESRGSTSSSSSHHVTATPTTTSAKGKAPVPDPGPSELDKLSAARTSGSPEQNAQRYYGDRRQ</sequence>
<dbReference type="EMBL" id="CP003005">
    <property type="protein sequence ID" value="AEO58625.1"/>
    <property type="molecule type" value="Genomic_DNA"/>
</dbReference>
<evidence type="ECO:0000259" key="3">
    <source>
        <dbReference type="PROSITE" id="PS50837"/>
    </source>
</evidence>
<evidence type="ECO:0000313" key="5">
    <source>
        <dbReference type="Proteomes" id="UP000007322"/>
    </source>
</evidence>
<accession>G2QGR3</accession>
<dbReference type="OMA" id="TYANMLE"/>
<keyword evidence="1" id="KW-0677">Repeat</keyword>
<dbReference type="Pfam" id="PF24883">
    <property type="entry name" value="NPHP3_N"/>
    <property type="match status" value="1"/>
</dbReference>
<dbReference type="RefSeq" id="XP_003663870.1">
    <property type="nucleotide sequence ID" value="XM_003663822.1"/>
</dbReference>
<dbReference type="InterPro" id="IPR027417">
    <property type="entry name" value="P-loop_NTPase"/>
</dbReference>
<feature type="compositionally biased region" description="Polar residues" evidence="2">
    <location>
        <begin position="853"/>
        <end position="864"/>
    </location>
</feature>
<keyword evidence="5" id="KW-1185">Reference proteome</keyword>
<protein>
    <recommendedName>
        <fullName evidence="3">NACHT domain-containing protein</fullName>
    </recommendedName>
</protein>
<organism evidence="4 5">
    <name type="scientific">Thermothelomyces thermophilus (strain ATCC 42464 / BCRC 31852 / DSM 1799)</name>
    <name type="common">Sporotrichum thermophile</name>
    <dbReference type="NCBI Taxonomy" id="573729"/>
    <lineage>
        <taxon>Eukaryota</taxon>
        <taxon>Fungi</taxon>
        <taxon>Dikarya</taxon>
        <taxon>Ascomycota</taxon>
        <taxon>Pezizomycotina</taxon>
        <taxon>Sordariomycetes</taxon>
        <taxon>Sordariomycetidae</taxon>
        <taxon>Sordariales</taxon>
        <taxon>Chaetomiaceae</taxon>
        <taxon>Thermothelomyces</taxon>
    </lineage>
</organism>
<dbReference type="PROSITE" id="PS50837">
    <property type="entry name" value="NACHT"/>
    <property type="match status" value="1"/>
</dbReference>
<dbReference type="Proteomes" id="UP000007322">
    <property type="component" value="Chromosome 4"/>
</dbReference>
<name>G2QGR3_THET4</name>
<dbReference type="HOGENOM" id="CLU_329335_0_0_1"/>
<dbReference type="PANTHER" id="PTHR10039">
    <property type="entry name" value="AMELOGENIN"/>
    <property type="match status" value="1"/>
</dbReference>
<evidence type="ECO:0000313" key="4">
    <source>
        <dbReference type="EMBL" id="AEO58625.1"/>
    </source>
</evidence>
<reference evidence="4 5" key="1">
    <citation type="journal article" date="2011" name="Nat. Biotechnol.">
        <title>Comparative genomic analysis of the thermophilic biomass-degrading fungi Myceliophthora thermophila and Thielavia terrestris.</title>
        <authorList>
            <person name="Berka R.M."/>
            <person name="Grigoriev I.V."/>
            <person name="Otillar R."/>
            <person name="Salamov A."/>
            <person name="Grimwood J."/>
            <person name="Reid I."/>
            <person name="Ishmael N."/>
            <person name="John T."/>
            <person name="Darmond C."/>
            <person name="Moisan M.-C."/>
            <person name="Henrissat B."/>
            <person name="Coutinho P.M."/>
            <person name="Lombard V."/>
            <person name="Natvig D.O."/>
            <person name="Lindquist E."/>
            <person name="Schmutz J."/>
            <person name="Lucas S."/>
            <person name="Harris P."/>
            <person name="Powlowski J."/>
            <person name="Bellemare A."/>
            <person name="Taylor D."/>
            <person name="Butler G."/>
            <person name="de Vries R.P."/>
            <person name="Allijn I.E."/>
            <person name="van den Brink J."/>
            <person name="Ushinsky S."/>
            <person name="Storms R."/>
            <person name="Powell A.J."/>
            <person name="Paulsen I.T."/>
            <person name="Elbourne L.D.H."/>
            <person name="Baker S.E."/>
            <person name="Magnuson J."/>
            <person name="LaBoissiere S."/>
            <person name="Clutterbuck A.J."/>
            <person name="Martinez D."/>
            <person name="Wogulis M."/>
            <person name="de Leon A.L."/>
            <person name="Rey M.W."/>
            <person name="Tsang A."/>
        </authorList>
    </citation>
    <scope>NUCLEOTIDE SEQUENCE [LARGE SCALE GENOMIC DNA]</scope>
    <source>
        <strain evidence="5">ATCC 42464 / BCRC 31852 / DSM 1799</strain>
    </source>
</reference>
<dbReference type="SUPFAM" id="SSF52540">
    <property type="entry name" value="P-loop containing nucleoside triphosphate hydrolases"/>
    <property type="match status" value="1"/>
</dbReference>
<dbReference type="OrthoDB" id="194358at2759"/>
<dbReference type="Gene3D" id="3.40.50.300">
    <property type="entry name" value="P-loop containing nucleotide triphosphate hydrolases"/>
    <property type="match status" value="1"/>
</dbReference>
<proteinExistence type="predicted"/>
<feature type="region of interest" description="Disordered" evidence="2">
    <location>
        <begin position="783"/>
        <end position="872"/>
    </location>
</feature>
<evidence type="ECO:0000256" key="1">
    <source>
        <dbReference type="ARBA" id="ARBA00022737"/>
    </source>
</evidence>